<dbReference type="AlphaFoldDB" id="A0A9J6ZC43"/>
<name>A0A9J6ZC43_9BACL</name>
<accession>A0A9J6ZC43</accession>
<proteinExistence type="predicted"/>
<dbReference type="Proteomes" id="UP001056756">
    <property type="component" value="Chromosome"/>
</dbReference>
<reference evidence="1" key="1">
    <citation type="submission" date="2022-05" db="EMBL/GenBank/DDBJ databases">
        <title>Novel bacterial taxa in a minimal lignocellulolytic consortium and its capacity to transform plastics disclosed by genome-resolved metagenomics.</title>
        <authorList>
            <person name="Rodriguez C.A.D."/>
            <person name="Diaz-Garcia L."/>
            <person name="Herrera K."/>
            <person name="Tarazona N.A."/>
            <person name="Sproer C."/>
            <person name="Overmann J."/>
            <person name="Jimenez D.J."/>
        </authorList>
    </citation>
    <scope>NUCLEOTIDE SEQUENCE</scope>
    <source>
        <strain evidence="1">MAG5</strain>
    </source>
</reference>
<protein>
    <submittedName>
        <fullName evidence="1">Uncharacterized protein</fullName>
    </submittedName>
</protein>
<dbReference type="KEGG" id="plig:NAG76_17475"/>
<evidence type="ECO:0000313" key="2">
    <source>
        <dbReference type="Proteomes" id="UP001056756"/>
    </source>
</evidence>
<dbReference type="EMBL" id="CP097899">
    <property type="protein sequence ID" value="URN93604.1"/>
    <property type="molecule type" value="Genomic_DNA"/>
</dbReference>
<organism evidence="1 2">
    <name type="scientific">Candidatus Pristimantibacillus lignocellulolyticus</name>
    <dbReference type="NCBI Taxonomy" id="2994561"/>
    <lineage>
        <taxon>Bacteria</taxon>
        <taxon>Bacillati</taxon>
        <taxon>Bacillota</taxon>
        <taxon>Bacilli</taxon>
        <taxon>Bacillales</taxon>
        <taxon>Paenibacillaceae</taxon>
        <taxon>Candidatus Pristimantibacillus</taxon>
    </lineage>
</organism>
<evidence type="ECO:0000313" key="1">
    <source>
        <dbReference type="EMBL" id="URN93604.1"/>
    </source>
</evidence>
<gene>
    <name evidence="1" type="ORF">NAG76_17475</name>
</gene>
<sequence length="1176" mass="135194">MNIKTIQTDNVLCVPIFTQALLVGSPTSKAKFSNINDNFALIENNPLGDKVQGDIFATSDTISAGIHLNWLLPHSLRKGIQKNQNEEPVYPKVPNRWVVTRLWSSLHADTAVNMKQWIVESNVLLEECDKESHNQQSLTFPYKEDPLTPYRFLGRSYAVGTAVEKANEYVEDLTAIGYGDPLFPVMYPYHRNVFGFYDNLVLDDGTKLENASINYVVRGYYADQNLLLDSVDECIDRFGWLAPKDAVFPATIVLHGLLESIKWINFDTDYSESTYNKLTQPKIAVGNTSAEALAAISNQSIPNSEDLFTILLHNQIYDWTQINGVLNSEYKKHELRFEKSIEQKRYELKALLAVSDQKDLSQNEQHLFRALQHHHNELKQLFFKLEDIRKNLYINWNKYMLTIVNKVIIKPVDREKLIERYRLDIEASFSDIDAIIESFHHVEQVWKQTETELKDKLSDQYEIFQTVSDHYYEPNEPVVLLKNVSKGAQFKTLQTFQDEDRLKTRVLSDVLTSIDFRIKYKDIDYTFPINLSSIIPSIDKNTLYLDILLEALLFSSLSIHAITQFVIAELNLSDISPTAYQSIKDQVTAFHLTIRQSCTENELNYPAPTTFTSYEYPWNPLVLACEVAFYPDEHLLDEYPSLDNWKLSYIDYEYIGEMYTDSNKAIITSKIITTPLITDHLQFMIKTQLGDDTLDHLGEINDLNIISQSINSFNEIFLMNELSIRFPPFVINEGDPRLAEKVAKQLDHFHYRRPLFNEFYSPIRAGFMRLDELRLIDTYGQCFDIDINKVAIAENMYCKKFAEANLIMMPPRFIQPTKLDINWLDAITGEHCNFNLSDSPVCGWIIPNYLDQSLLIYDKNGEMLGSLVVTGFEDEKIQWRNRPGSSEHSQKYYGVHAEALPAEMDKEMKKFIQEILKRNIESKEDVLTPLLKIMDKANGYEHPYEAVESSGLSLFIGQPLVLTRAHIALQQAGAMSAYISIDHNIKKPNPIKPSPVKHFNMPLIIGENSHLNDGTVGFFINNEKDTYSTLHICVEEDNLTSDYFKSNNQVLLQVEEVSEGCTISILSNPLSSVHFISGMLPIYDVSLPQQLVEKQLNKLYLTFFAGPLLIGVENFVTPISIIENRTWSYIHSNEKQEWVETNNIEPANGNAFLAKYPISIVEGWFKINLNEEKRDE</sequence>